<comment type="caution">
    <text evidence="1">The sequence shown here is derived from an EMBL/GenBank/DDBJ whole genome shotgun (WGS) entry which is preliminary data.</text>
</comment>
<protein>
    <submittedName>
        <fullName evidence="1">Unnamed protein product</fullName>
    </submittedName>
</protein>
<organism evidence="1 2">
    <name type="scientific">Ambrosiozyma monospora</name>
    <name type="common">Yeast</name>
    <name type="synonym">Endomycopsis monosporus</name>
    <dbReference type="NCBI Taxonomy" id="43982"/>
    <lineage>
        <taxon>Eukaryota</taxon>
        <taxon>Fungi</taxon>
        <taxon>Dikarya</taxon>
        <taxon>Ascomycota</taxon>
        <taxon>Saccharomycotina</taxon>
        <taxon>Pichiomycetes</taxon>
        <taxon>Pichiales</taxon>
        <taxon>Pichiaceae</taxon>
        <taxon>Ambrosiozyma</taxon>
    </lineage>
</organism>
<dbReference type="EMBL" id="BSXS01002745">
    <property type="protein sequence ID" value="GME79772.1"/>
    <property type="molecule type" value="Genomic_DNA"/>
</dbReference>
<evidence type="ECO:0000313" key="2">
    <source>
        <dbReference type="Proteomes" id="UP001165064"/>
    </source>
</evidence>
<name>A0ACB5T2C1_AMBMO</name>
<accession>A0ACB5T2C1</accession>
<dbReference type="Proteomes" id="UP001165064">
    <property type="component" value="Unassembled WGS sequence"/>
</dbReference>
<proteinExistence type="predicted"/>
<keyword evidence="2" id="KW-1185">Reference proteome</keyword>
<sequence length="258" mass="28843">MQSWQPLKSLIFIQTEEMATLDFDDYDSILSSLHNGQLQVDQPQLQQQQPQNNQLQFQNPAIKQEETPLDLSAIYKNGPLAEHLQQQQQQSQHALSAQNLAHHRQHGSRFSSISQASHPDSEVNFNDINDAVSSLSSSILSPYSSGSSPDDFFLNGNNTNQQFQDDHDQIHDPHNEAMQNHNAFANVQPHYVPMGESMSTSTVTFNTQYLYDGNNNNNNINNNTTLHNTTLNENNGGVPPLSNSVSTDSTPSTGEFHR</sequence>
<evidence type="ECO:0000313" key="1">
    <source>
        <dbReference type="EMBL" id="GME79772.1"/>
    </source>
</evidence>
<reference evidence="1" key="1">
    <citation type="submission" date="2023-04" db="EMBL/GenBank/DDBJ databases">
        <title>Ambrosiozyma monospora NBRC 10751.</title>
        <authorList>
            <person name="Ichikawa N."/>
            <person name="Sato H."/>
            <person name="Tonouchi N."/>
        </authorList>
    </citation>
    <scope>NUCLEOTIDE SEQUENCE</scope>
    <source>
        <strain evidence="1">NBRC 10751</strain>
    </source>
</reference>
<gene>
    <name evidence="1" type="ORF">Amon02_000412400</name>
</gene>